<dbReference type="AlphaFoldDB" id="A0A1H9MNQ4"/>
<dbReference type="InterPro" id="IPR011990">
    <property type="entry name" value="TPR-like_helical_dom_sf"/>
</dbReference>
<dbReference type="SUPFAM" id="SSF88946">
    <property type="entry name" value="Sigma2 domain of RNA polymerase sigma factors"/>
    <property type="match status" value="1"/>
</dbReference>
<protein>
    <submittedName>
        <fullName evidence="8">RNA polymerase sigma factor, sigma-70 family</fullName>
    </submittedName>
</protein>
<feature type="coiled-coil region" evidence="6">
    <location>
        <begin position="207"/>
        <end position="237"/>
    </location>
</feature>
<keyword evidence="3" id="KW-0731">Sigma factor</keyword>
<sequence length="669" mass="71428">MSTRWEEALRALTEHGWSPERERAAVEHVTAASMRTHLDLLLRVTTSLRRDQAERLLAASIHVLDAGSDEAFRLRNQLGVVAARSGDFAAARAVLDDVHIDAGRAGSPVAETIRVNLASVAFAGGDVGATRRWLAQADRAGISADVAEVAAAAVHTAESRLHADRFSLLRAMSRLGAAESAYRASAGSSAPTALVAAATSVATQFDLAMAQGATERAEELAEQLELLRQRIASSLGADHLDTLAVRLNLSTADFALARASRSSGDAGQALSFLSSVAGRIRQVLGRLHPLALVAAGNEASARFECARLAKSVTAASSALVVMREVAETTSRELGENHPHTMSAFANLATASFELARSADAHVEPTAALEVLETACQRAETVLGAGHATTRVLRHELQLCRQWSETADDRGGGGLRTLQRVATDALFGDEYVSFEQARDLLDAKPARTPEVDPKVASVWRRYAATRSRHSHSELVSHYLPVVARVLGRFVGGVLANVKLTDLAQAGVYGLAEAIGSYDPARGGEGFEEHAVGHIGRVLAGGHRSEHTSRLWARDVAATLDLFEQDRPGRELPGPSKAQLMGLSELEETHLAELREIASRGGERTGVAELIAALPPKQRAVVLFRYLEGFSIRDTAKALGMSATQVSELNRQALARLRKDLGAGVEPRLEE</sequence>
<evidence type="ECO:0000313" key="9">
    <source>
        <dbReference type="Proteomes" id="UP000199503"/>
    </source>
</evidence>
<evidence type="ECO:0000256" key="5">
    <source>
        <dbReference type="ARBA" id="ARBA00023163"/>
    </source>
</evidence>
<evidence type="ECO:0000256" key="1">
    <source>
        <dbReference type="ARBA" id="ARBA00010641"/>
    </source>
</evidence>
<proteinExistence type="inferred from homology"/>
<dbReference type="RefSeq" id="WP_089917984.1">
    <property type="nucleotide sequence ID" value="NZ_FOFV01000007.1"/>
</dbReference>
<comment type="similarity">
    <text evidence="1">Belongs to the sigma-70 factor family. ECF subfamily.</text>
</comment>
<evidence type="ECO:0000256" key="6">
    <source>
        <dbReference type="SAM" id="Coils"/>
    </source>
</evidence>
<keyword evidence="2" id="KW-0805">Transcription regulation</keyword>
<name>A0A1H9MNQ4_9PSEU</name>
<dbReference type="InterPro" id="IPR013324">
    <property type="entry name" value="RNA_pol_sigma_r3/r4-like"/>
</dbReference>
<dbReference type="EMBL" id="FOFV01000007">
    <property type="protein sequence ID" value="SER25268.1"/>
    <property type="molecule type" value="Genomic_DNA"/>
</dbReference>
<dbReference type="InterPro" id="IPR000943">
    <property type="entry name" value="RNA_pol_sigma70"/>
</dbReference>
<dbReference type="GO" id="GO:0016987">
    <property type="term" value="F:sigma factor activity"/>
    <property type="evidence" value="ECO:0007669"/>
    <property type="project" value="UniProtKB-KW"/>
</dbReference>
<evidence type="ECO:0000256" key="2">
    <source>
        <dbReference type="ARBA" id="ARBA00023015"/>
    </source>
</evidence>
<dbReference type="InterPro" id="IPR013325">
    <property type="entry name" value="RNA_pol_sigma_r2"/>
</dbReference>
<dbReference type="InterPro" id="IPR013249">
    <property type="entry name" value="RNA_pol_sigma70_r4_t2"/>
</dbReference>
<dbReference type="Gene3D" id="1.10.10.10">
    <property type="entry name" value="Winged helix-like DNA-binding domain superfamily/Winged helix DNA-binding domain"/>
    <property type="match status" value="1"/>
</dbReference>
<gene>
    <name evidence="8" type="ORF">SAMN04488000_107133</name>
</gene>
<evidence type="ECO:0000259" key="7">
    <source>
        <dbReference type="Pfam" id="PF08281"/>
    </source>
</evidence>
<keyword evidence="9" id="KW-1185">Reference proteome</keyword>
<dbReference type="Pfam" id="PF08281">
    <property type="entry name" value="Sigma70_r4_2"/>
    <property type="match status" value="1"/>
</dbReference>
<dbReference type="PANTHER" id="PTHR30385">
    <property type="entry name" value="SIGMA FACTOR F FLAGELLAR"/>
    <property type="match status" value="1"/>
</dbReference>
<keyword evidence="5" id="KW-0804">Transcription</keyword>
<dbReference type="OrthoDB" id="9799825at2"/>
<dbReference type="GO" id="GO:0003677">
    <property type="term" value="F:DNA binding"/>
    <property type="evidence" value="ECO:0007669"/>
    <property type="project" value="UniProtKB-KW"/>
</dbReference>
<evidence type="ECO:0000256" key="4">
    <source>
        <dbReference type="ARBA" id="ARBA00023125"/>
    </source>
</evidence>
<dbReference type="InterPro" id="IPR036388">
    <property type="entry name" value="WH-like_DNA-bd_sf"/>
</dbReference>
<dbReference type="Gene3D" id="1.25.40.10">
    <property type="entry name" value="Tetratricopeptide repeat domain"/>
    <property type="match status" value="1"/>
</dbReference>
<evidence type="ECO:0000256" key="3">
    <source>
        <dbReference type="ARBA" id="ARBA00023082"/>
    </source>
</evidence>
<dbReference type="CDD" id="cd06171">
    <property type="entry name" value="Sigma70_r4"/>
    <property type="match status" value="1"/>
</dbReference>
<dbReference type="SUPFAM" id="SSF88659">
    <property type="entry name" value="Sigma3 and sigma4 domains of RNA polymerase sigma factors"/>
    <property type="match status" value="1"/>
</dbReference>
<keyword evidence="6" id="KW-0175">Coiled coil</keyword>
<feature type="domain" description="RNA polymerase sigma factor 70 region 4 type 2" evidence="7">
    <location>
        <begin position="606"/>
        <end position="654"/>
    </location>
</feature>
<dbReference type="STRING" id="65499.SAMN04488000_107133"/>
<dbReference type="PRINTS" id="PR00046">
    <property type="entry name" value="SIGMA70FCT"/>
</dbReference>
<keyword evidence="4" id="KW-0238">DNA-binding</keyword>
<dbReference type="Proteomes" id="UP000199503">
    <property type="component" value="Unassembled WGS sequence"/>
</dbReference>
<accession>A0A1H9MNQ4</accession>
<dbReference type="NCBIfam" id="TIGR02937">
    <property type="entry name" value="sigma70-ECF"/>
    <property type="match status" value="1"/>
</dbReference>
<dbReference type="GO" id="GO:0006352">
    <property type="term" value="P:DNA-templated transcription initiation"/>
    <property type="evidence" value="ECO:0007669"/>
    <property type="project" value="InterPro"/>
</dbReference>
<reference evidence="9" key="1">
    <citation type="submission" date="2016-10" db="EMBL/GenBank/DDBJ databases">
        <authorList>
            <person name="Varghese N."/>
            <person name="Submissions S."/>
        </authorList>
    </citation>
    <scope>NUCLEOTIDE SEQUENCE [LARGE SCALE GENOMIC DNA]</scope>
    <source>
        <strain evidence="9">DSM 44437</strain>
    </source>
</reference>
<organism evidence="8 9">
    <name type="scientific">Lentzea albida</name>
    <dbReference type="NCBI Taxonomy" id="65499"/>
    <lineage>
        <taxon>Bacteria</taxon>
        <taxon>Bacillati</taxon>
        <taxon>Actinomycetota</taxon>
        <taxon>Actinomycetes</taxon>
        <taxon>Pseudonocardiales</taxon>
        <taxon>Pseudonocardiaceae</taxon>
        <taxon>Lentzea</taxon>
    </lineage>
</organism>
<evidence type="ECO:0000313" key="8">
    <source>
        <dbReference type="EMBL" id="SER25268.1"/>
    </source>
</evidence>
<dbReference type="Gene3D" id="1.10.1740.10">
    <property type="match status" value="1"/>
</dbReference>
<dbReference type="InterPro" id="IPR014284">
    <property type="entry name" value="RNA_pol_sigma-70_dom"/>
</dbReference>